<organism evidence="2 3">
    <name type="scientific">Nocardia macrotermitis</name>
    <dbReference type="NCBI Taxonomy" id="2585198"/>
    <lineage>
        <taxon>Bacteria</taxon>
        <taxon>Bacillati</taxon>
        <taxon>Actinomycetota</taxon>
        <taxon>Actinomycetes</taxon>
        <taxon>Mycobacteriales</taxon>
        <taxon>Nocardiaceae</taxon>
        <taxon>Nocardia</taxon>
    </lineage>
</organism>
<evidence type="ECO:0000256" key="1">
    <source>
        <dbReference type="SAM" id="MobiDB-lite"/>
    </source>
</evidence>
<protein>
    <submittedName>
        <fullName evidence="2">Uncharacterized protein</fullName>
    </submittedName>
</protein>
<dbReference type="GO" id="GO:0016772">
    <property type="term" value="F:transferase activity, transferring phosphorus-containing groups"/>
    <property type="evidence" value="ECO:0007669"/>
    <property type="project" value="InterPro"/>
</dbReference>
<accession>A0A7K0DB69</accession>
<comment type="caution">
    <text evidence="2">The sequence shown here is derived from an EMBL/GenBank/DDBJ whole genome shotgun (WGS) entry which is preliminary data.</text>
</comment>
<dbReference type="AlphaFoldDB" id="A0A7K0DB69"/>
<gene>
    <name evidence="2" type="ORF">NRB20_52270</name>
</gene>
<sequence length="65" mass="6692">MGKPAVVGVPELTIDATTIRIGRHVIPEGTLIAIDGTGGEITTGTQSSEPPPARTYTAYSNGPTR</sequence>
<proteinExistence type="predicted"/>
<evidence type="ECO:0000313" key="3">
    <source>
        <dbReference type="Proteomes" id="UP000438448"/>
    </source>
</evidence>
<dbReference type="InterPro" id="IPR036637">
    <property type="entry name" value="Phosphohistidine_dom_sf"/>
</dbReference>
<keyword evidence="3" id="KW-1185">Reference proteome</keyword>
<dbReference type="Proteomes" id="UP000438448">
    <property type="component" value="Unassembled WGS sequence"/>
</dbReference>
<name>A0A7K0DB69_9NOCA</name>
<feature type="region of interest" description="Disordered" evidence="1">
    <location>
        <begin position="36"/>
        <end position="65"/>
    </location>
</feature>
<dbReference type="OrthoDB" id="9765468at2"/>
<dbReference type="SUPFAM" id="SSF52009">
    <property type="entry name" value="Phosphohistidine domain"/>
    <property type="match status" value="1"/>
</dbReference>
<dbReference type="Gene3D" id="3.50.30.10">
    <property type="entry name" value="Phosphohistidine domain"/>
    <property type="match status" value="1"/>
</dbReference>
<dbReference type="EMBL" id="WEGK01000012">
    <property type="protein sequence ID" value="MQY22114.1"/>
    <property type="molecule type" value="Genomic_DNA"/>
</dbReference>
<reference evidence="2 3" key="1">
    <citation type="submission" date="2019-10" db="EMBL/GenBank/DDBJ databases">
        <title>Nocardia macrotermitis sp. nov. and Nocardia aurantia sp. nov., isolated from the gut of fungus growing-termite Macrotermes natalensis.</title>
        <authorList>
            <person name="Benndorf R."/>
            <person name="Schwitalla J."/>
            <person name="Martin K."/>
            <person name="De Beer W."/>
            <person name="Kaster A.-K."/>
            <person name="Vollmers J."/>
            <person name="Poulsen M."/>
            <person name="Beemelmanns C."/>
        </authorList>
    </citation>
    <scope>NUCLEOTIDE SEQUENCE [LARGE SCALE GENOMIC DNA]</scope>
    <source>
        <strain evidence="2 3">RB20</strain>
    </source>
</reference>
<evidence type="ECO:0000313" key="2">
    <source>
        <dbReference type="EMBL" id="MQY22114.1"/>
    </source>
</evidence>